<organism evidence="7 9">
    <name type="scientific">Bursaphelenchus xylophilus</name>
    <name type="common">Pinewood nematode worm</name>
    <name type="synonym">Aphelenchoides xylophilus</name>
    <dbReference type="NCBI Taxonomy" id="6326"/>
    <lineage>
        <taxon>Eukaryota</taxon>
        <taxon>Metazoa</taxon>
        <taxon>Ecdysozoa</taxon>
        <taxon>Nematoda</taxon>
        <taxon>Chromadorea</taxon>
        <taxon>Rhabditida</taxon>
        <taxon>Tylenchina</taxon>
        <taxon>Tylenchomorpha</taxon>
        <taxon>Aphelenchoidea</taxon>
        <taxon>Aphelenchoididae</taxon>
        <taxon>Bursaphelenchus</taxon>
    </lineage>
</organism>
<keyword evidence="5" id="KW-0325">Glycoprotein</keyword>
<dbReference type="Proteomes" id="UP000582659">
    <property type="component" value="Unassembled WGS sequence"/>
</dbReference>
<dbReference type="InterPro" id="IPR003406">
    <property type="entry name" value="Glyco_trans_14"/>
</dbReference>
<dbReference type="OrthoDB" id="2019572at2759"/>
<keyword evidence="2" id="KW-0328">Glycosyltransferase</keyword>
<keyword evidence="4" id="KW-0472">Membrane</keyword>
<dbReference type="EMBL" id="CAJFCV020000003">
    <property type="protein sequence ID" value="CAG9106355.1"/>
    <property type="molecule type" value="Genomic_DNA"/>
</dbReference>
<dbReference type="Proteomes" id="UP000095284">
    <property type="component" value="Unplaced"/>
</dbReference>
<dbReference type="Pfam" id="PF02485">
    <property type="entry name" value="Branch"/>
    <property type="match status" value="1"/>
</dbReference>
<evidence type="ECO:0000256" key="1">
    <source>
        <dbReference type="ARBA" id="ARBA00004606"/>
    </source>
</evidence>
<dbReference type="GO" id="GO:0016757">
    <property type="term" value="F:glycosyltransferase activity"/>
    <property type="evidence" value="ECO:0007669"/>
    <property type="project" value="UniProtKB-KW"/>
</dbReference>
<dbReference type="eggNOG" id="KOG0799">
    <property type="taxonomic scope" value="Eukaryota"/>
</dbReference>
<dbReference type="WBParaSite" id="BXY_1192100.1">
    <property type="protein sequence ID" value="BXY_1192100.1"/>
    <property type="gene ID" value="BXY_1192100"/>
</dbReference>
<evidence type="ECO:0000313" key="8">
    <source>
        <dbReference type="Proteomes" id="UP000659654"/>
    </source>
</evidence>
<evidence type="ECO:0000256" key="4">
    <source>
        <dbReference type="ARBA" id="ARBA00023136"/>
    </source>
</evidence>
<evidence type="ECO:0000256" key="3">
    <source>
        <dbReference type="ARBA" id="ARBA00022679"/>
    </source>
</evidence>
<dbReference type="AlphaFoldDB" id="A0A1I7SFV8"/>
<name>A0A1I7SFV8_BURXY</name>
<evidence type="ECO:0000313" key="7">
    <source>
        <dbReference type="Proteomes" id="UP000095284"/>
    </source>
</evidence>
<accession>A0A1I7SFV8</accession>
<dbReference type="EMBL" id="CAJFDI010000003">
    <property type="protein sequence ID" value="CAD5220321.1"/>
    <property type="molecule type" value="Genomic_DNA"/>
</dbReference>
<protein>
    <submittedName>
        <fullName evidence="6">(pine wood nematode) hypothetical protein</fullName>
    </submittedName>
</protein>
<dbReference type="PANTHER" id="PTHR46671:SF7">
    <property type="entry name" value="CORE-2_I-BRANCHING ENZYME"/>
    <property type="match status" value="1"/>
</dbReference>
<sequence>MCYIYSAFDNINTATGQLAFVPAFKQHPVLAHLNCSAFFNPESEAYKTYSEVKIIDPERLPMECKDIRDRGNFVTRVYDEERDFPLAFARATYTDYIFQESELSANYNPNNVYCYVLDSKADDTFKHRMRALGKCFGNVIVAHKEFNMHAGGENIIPAQQHCLELLLGRRFKYVVIMENFDMLIKTNYELVRIFQVYNGSNDASAQSSNALYGGRKDFAEKSDWSLKNLQIFRNTSLNSPDIKLVPVKSLTQSAFSYEAVYHMFNVLNLNELINKLNGGGFNQELFTGMVNANEVLKLPGGFTTKCLDETYSLAR</sequence>
<dbReference type="Proteomes" id="UP000659654">
    <property type="component" value="Unassembled WGS sequence"/>
</dbReference>
<dbReference type="GO" id="GO:0016020">
    <property type="term" value="C:membrane"/>
    <property type="evidence" value="ECO:0007669"/>
    <property type="project" value="UniProtKB-SubCell"/>
</dbReference>
<dbReference type="PANTHER" id="PTHR46671">
    <property type="entry name" value="PROTEIN CBG11221"/>
    <property type="match status" value="1"/>
</dbReference>
<dbReference type="SMR" id="A0A1I7SFV8"/>
<reference evidence="6" key="2">
    <citation type="submission" date="2020-09" db="EMBL/GenBank/DDBJ databases">
        <authorList>
            <person name="Kikuchi T."/>
        </authorList>
    </citation>
    <scope>NUCLEOTIDE SEQUENCE</scope>
    <source>
        <strain evidence="6">Ka4C1</strain>
    </source>
</reference>
<keyword evidence="8" id="KW-1185">Reference proteome</keyword>
<evidence type="ECO:0000256" key="5">
    <source>
        <dbReference type="ARBA" id="ARBA00023180"/>
    </source>
</evidence>
<evidence type="ECO:0000313" key="9">
    <source>
        <dbReference type="WBParaSite" id="BXY_1192100.1"/>
    </source>
</evidence>
<evidence type="ECO:0000313" key="6">
    <source>
        <dbReference type="EMBL" id="CAD5220321.1"/>
    </source>
</evidence>
<keyword evidence="3" id="KW-0808">Transferase</keyword>
<reference evidence="9" key="1">
    <citation type="submission" date="2016-11" db="UniProtKB">
        <authorList>
            <consortium name="WormBaseParasite"/>
        </authorList>
    </citation>
    <scope>IDENTIFICATION</scope>
</reference>
<comment type="subcellular location">
    <subcellularLocation>
        <location evidence="1">Membrane</location>
        <topology evidence="1">Single-pass type II membrane protein</topology>
    </subcellularLocation>
</comment>
<proteinExistence type="predicted"/>
<gene>
    <name evidence="6" type="ORF">BXYJ_LOCUS6120</name>
</gene>
<evidence type="ECO:0000256" key="2">
    <source>
        <dbReference type="ARBA" id="ARBA00022676"/>
    </source>
</evidence>